<dbReference type="GO" id="GO:0006508">
    <property type="term" value="P:proteolysis"/>
    <property type="evidence" value="ECO:0007669"/>
    <property type="project" value="InterPro"/>
</dbReference>
<dbReference type="Pfam" id="PF00089">
    <property type="entry name" value="Trypsin"/>
    <property type="match status" value="1"/>
</dbReference>
<dbReference type="InterPro" id="IPR051333">
    <property type="entry name" value="CLIP_Serine_Protease"/>
</dbReference>
<feature type="domain" description="Peptidase S1" evidence="2">
    <location>
        <begin position="25"/>
        <end position="278"/>
    </location>
</feature>
<feature type="signal peptide" evidence="1">
    <location>
        <begin position="1"/>
        <end position="24"/>
    </location>
</feature>
<dbReference type="PANTHER" id="PTHR24260:SF136">
    <property type="entry name" value="GH08193P-RELATED"/>
    <property type="match status" value="1"/>
</dbReference>
<dbReference type="SUPFAM" id="SSF50494">
    <property type="entry name" value="Trypsin-like serine proteases"/>
    <property type="match status" value="1"/>
</dbReference>
<dbReference type="InterPro" id="IPR001254">
    <property type="entry name" value="Trypsin_dom"/>
</dbReference>
<dbReference type="AlphaFoldDB" id="A0A1G6GEZ3"/>
<dbReference type="InterPro" id="IPR018114">
    <property type="entry name" value="TRYPSIN_HIS"/>
</dbReference>
<dbReference type="PANTHER" id="PTHR24260">
    <property type="match status" value="1"/>
</dbReference>
<keyword evidence="4" id="KW-1185">Reference proteome</keyword>
<proteinExistence type="predicted"/>
<dbReference type="STRING" id="1577474.GA0111570_102331"/>
<evidence type="ECO:0000313" key="4">
    <source>
        <dbReference type="Proteomes" id="UP000199086"/>
    </source>
</evidence>
<evidence type="ECO:0000256" key="1">
    <source>
        <dbReference type="SAM" id="SignalP"/>
    </source>
</evidence>
<dbReference type="EMBL" id="FMYF01000002">
    <property type="protein sequence ID" value="SDB80540.1"/>
    <property type="molecule type" value="Genomic_DNA"/>
</dbReference>
<reference evidence="3 4" key="1">
    <citation type="submission" date="2016-06" db="EMBL/GenBank/DDBJ databases">
        <authorList>
            <person name="Olsen C.W."/>
            <person name="Carey S."/>
            <person name="Hinshaw L."/>
            <person name="Karasin A.I."/>
        </authorList>
    </citation>
    <scope>NUCLEOTIDE SEQUENCE [LARGE SCALE GENOMIC DNA]</scope>
    <source>
        <strain evidence="3 4">LZ-22</strain>
    </source>
</reference>
<dbReference type="Proteomes" id="UP000199086">
    <property type="component" value="Unassembled WGS sequence"/>
</dbReference>
<sequence length="278" mass="29065">MIRRLLIGLGAVLALVSAPLSAQAITWGHPDGTEHPEVVGIIGIRMDVLTGTPYEEACSGTLLSSDLVLTAAHCVEDSHGVSNLATYVSNLPQLSADRRAWVTGTAIAHPQFDNFADQSHTYDIGVIQLDTPIDTGGVYGKLPPLGFLDQLATSRGKLSERKVSVVGYGVQGTIPPRAAYDGRRWTGTAAITGLNNPQFLGDQSVRLSNNPGQGTGPGGVCLGDSGGPAFWIDPATGQETRMVVALTSLVTGQCAGNSYSFRTDTAVAQGFLSPYLGK</sequence>
<evidence type="ECO:0000313" key="3">
    <source>
        <dbReference type="EMBL" id="SDB80540.1"/>
    </source>
</evidence>
<dbReference type="InterPro" id="IPR001314">
    <property type="entry name" value="Peptidase_S1A"/>
</dbReference>
<evidence type="ECO:0000259" key="2">
    <source>
        <dbReference type="PROSITE" id="PS50240"/>
    </source>
</evidence>
<dbReference type="InterPro" id="IPR043504">
    <property type="entry name" value="Peptidase_S1_PA_chymotrypsin"/>
</dbReference>
<protein>
    <submittedName>
        <fullName evidence="3">Trypsin</fullName>
    </submittedName>
</protein>
<dbReference type="Gene3D" id="2.40.10.10">
    <property type="entry name" value="Trypsin-like serine proteases"/>
    <property type="match status" value="1"/>
</dbReference>
<dbReference type="PRINTS" id="PR00722">
    <property type="entry name" value="CHYMOTRYPSIN"/>
</dbReference>
<dbReference type="GO" id="GO:0004252">
    <property type="term" value="F:serine-type endopeptidase activity"/>
    <property type="evidence" value="ECO:0007669"/>
    <property type="project" value="InterPro"/>
</dbReference>
<keyword evidence="1" id="KW-0732">Signal</keyword>
<dbReference type="OrthoDB" id="3657335at2"/>
<organism evidence="3 4">
    <name type="scientific">Raineyella antarctica</name>
    <dbReference type="NCBI Taxonomy" id="1577474"/>
    <lineage>
        <taxon>Bacteria</taxon>
        <taxon>Bacillati</taxon>
        <taxon>Actinomycetota</taxon>
        <taxon>Actinomycetes</taxon>
        <taxon>Propionibacteriales</taxon>
        <taxon>Propionibacteriaceae</taxon>
        <taxon>Raineyella</taxon>
    </lineage>
</organism>
<name>A0A1G6GEZ3_9ACTN</name>
<gene>
    <name evidence="3" type="ORF">GA0111570_102331</name>
</gene>
<dbReference type="PROSITE" id="PS50240">
    <property type="entry name" value="TRYPSIN_DOM"/>
    <property type="match status" value="1"/>
</dbReference>
<dbReference type="InterPro" id="IPR009003">
    <property type="entry name" value="Peptidase_S1_PA"/>
</dbReference>
<dbReference type="PROSITE" id="PS00134">
    <property type="entry name" value="TRYPSIN_HIS"/>
    <property type="match status" value="1"/>
</dbReference>
<feature type="chain" id="PRO_5011625996" evidence="1">
    <location>
        <begin position="25"/>
        <end position="278"/>
    </location>
</feature>
<accession>A0A1G6GEZ3</accession>
<dbReference type="RefSeq" id="WP_092606673.1">
    <property type="nucleotide sequence ID" value="NZ_FMYF01000002.1"/>
</dbReference>
<dbReference type="SMART" id="SM00020">
    <property type="entry name" value="Tryp_SPc"/>
    <property type="match status" value="1"/>
</dbReference>